<dbReference type="GO" id="GO:0019323">
    <property type="term" value="P:pentose catabolic process"/>
    <property type="evidence" value="ECO:0007669"/>
    <property type="project" value="UniProtKB-UniRule"/>
</dbReference>
<dbReference type="HAMAP" id="MF_02227">
    <property type="entry name" value="RPE"/>
    <property type="match status" value="1"/>
</dbReference>
<evidence type="ECO:0000256" key="13">
    <source>
        <dbReference type="PIRSR" id="PIRSR001461-2"/>
    </source>
</evidence>
<dbReference type="PROSITE" id="PS01085">
    <property type="entry name" value="RIBUL_P_3_EPIMER_1"/>
    <property type="match status" value="1"/>
</dbReference>
<dbReference type="FunFam" id="3.20.20.70:FF:000004">
    <property type="entry name" value="Ribulose-phosphate 3-epimerase"/>
    <property type="match status" value="1"/>
</dbReference>
<comment type="cofactor">
    <cofactor evidence="10 13">
        <name>a divalent metal cation</name>
        <dbReference type="ChEBI" id="CHEBI:60240"/>
    </cofactor>
    <text evidence="10 13">Binds 1 divalent metal cation per subunit.</text>
</comment>
<keyword evidence="10 11" id="KW-0119">Carbohydrate metabolism</keyword>
<feature type="binding site" evidence="10 13">
    <location>
        <position position="178"/>
    </location>
    <ligand>
        <name>a divalent metal cation</name>
        <dbReference type="ChEBI" id="CHEBI:60240"/>
    </ligand>
</feature>
<comment type="pathway">
    <text evidence="10">Carbohydrate degradation.</text>
</comment>
<feature type="binding site" evidence="10 13">
    <location>
        <position position="35"/>
    </location>
    <ligand>
        <name>a divalent metal cation</name>
        <dbReference type="ChEBI" id="CHEBI:60240"/>
    </ligand>
</feature>
<evidence type="ECO:0000256" key="12">
    <source>
        <dbReference type="PIRSR" id="PIRSR001461-1"/>
    </source>
</evidence>
<gene>
    <name evidence="10 15" type="primary">rpe</name>
    <name evidence="15" type="ORF">EJ065_6559</name>
</gene>
<feature type="active site" description="Proton donor" evidence="10 12">
    <location>
        <position position="178"/>
    </location>
</feature>
<feature type="binding site" evidence="10 14">
    <location>
        <begin position="200"/>
        <end position="201"/>
    </location>
    <ligand>
        <name>substrate</name>
    </ligand>
</feature>
<evidence type="ECO:0000256" key="14">
    <source>
        <dbReference type="PIRSR" id="PIRSR001461-3"/>
    </source>
</evidence>
<evidence type="ECO:0000256" key="8">
    <source>
        <dbReference type="ARBA" id="ARBA00022723"/>
    </source>
</evidence>
<sequence>MTRPVRISPSLLSSDFSRLGEEVRAIEAAGADWIHVDVMDGRFVPNLTLGPVIVEAIKRVATKPLDVHLMIVEPEKYVDAFVKAGADVLTVHQEASPHLHRTLQHIRHAGAKPAVVLNPGTPLSAIEDVLGDVDMVLVMSVNPGFGGQSFIESTVDKVRRLRAMLDARGLKGVDIEVDGGINAETAKRVVAAGATVLVAGSYVFGAKDRAEAIRSLRPS</sequence>
<evidence type="ECO:0000313" key="15">
    <source>
        <dbReference type="EMBL" id="QAT88086.1"/>
    </source>
</evidence>
<dbReference type="EMBL" id="CP034669">
    <property type="protein sequence ID" value="QAT88086.1"/>
    <property type="molecule type" value="Genomic_DNA"/>
</dbReference>
<dbReference type="GO" id="GO:0004750">
    <property type="term" value="F:D-ribulose-phosphate 3-epimerase activity"/>
    <property type="evidence" value="ECO:0007669"/>
    <property type="project" value="UniProtKB-UniRule"/>
</dbReference>
<evidence type="ECO:0000256" key="11">
    <source>
        <dbReference type="PIRNR" id="PIRNR001461"/>
    </source>
</evidence>
<dbReference type="NCBIfam" id="TIGR01163">
    <property type="entry name" value="rpe"/>
    <property type="match status" value="1"/>
</dbReference>
<comment type="cofactor">
    <cofactor evidence="4">
        <name>Zn(2+)</name>
        <dbReference type="ChEBI" id="CHEBI:29105"/>
    </cofactor>
</comment>
<evidence type="ECO:0000256" key="9">
    <source>
        <dbReference type="ARBA" id="ARBA00023235"/>
    </source>
</evidence>
<feature type="binding site" evidence="10 13">
    <location>
        <position position="68"/>
    </location>
    <ligand>
        <name>a divalent metal cation</name>
        <dbReference type="ChEBI" id="CHEBI:60240"/>
    </ligand>
</feature>
<feature type="binding site" evidence="14">
    <location>
        <position position="180"/>
    </location>
    <ligand>
        <name>substrate</name>
    </ligand>
</feature>
<dbReference type="PROSITE" id="PS01086">
    <property type="entry name" value="RIBUL_P_3_EPIMER_2"/>
    <property type="match status" value="1"/>
</dbReference>
<dbReference type="InterPro" id="IPR026019">
    <property type="entry name" value="Ribul_P_3_epim"/>
</dbReference>
<evidence type="ECO:0000256" key="10">
    <source>
        <dbReference type="HAMAP-Rule" id="MF_02227"/>
    </source>
</evidence>
<dbReference type="Gene3D" id="3.20.20.70">
    <property type="entry name" value="Aldolase class I"/>
    <property type="match status" value="1"/>
</dbReference>
<dbReference type="CDD" id="cd00429">
    <property type="entry name" value="RPE"/>
    <property type="match status" value="1"/>
</dbReference>
<dbReference type="EC" id="5.1.3.1" evidence="7 10"/>
<name>A0A410S1Z8_CORCK</name>
<feature type="binding site" evidence="10 14">
    <location>
        <position position="68"/>
    </location>
    <ligand>
        <name>substrate</name>
    </ligand>
</feature>
<keyword evidence="9 10" id="KW-0413">Isomerase</keyword>
<dbReference type="Pfam" id="PF00834">
    <property type="entry name" value="Ribul_P_3_epim"/>
    <property type="match status" value="1"/>
</dbReference>
<dbReference type="PIRSF" id="PIRSF001461">
    <property type="entry name" value="RPE"/>
    <property type="match status" value="1"/>
</dbReference>
<feature type="active site" description="Proton acceptor" evidence="10 12">
    <location>
        <position position="37"/>
    </location>
</feature>
<keyword evidence="13" id="KW-0862">Zinc</keyword>
<dbReference type="InterPro" id="IPR013785">
    <property type="entry name" value="Aldolase_TIM"/>
</dbReference>
<dbReference type="NCBIfam" id="NF004076">
    <property type="entry name" value="PRK05581.1-4"/>
    <property type="match status" value="1"/>
</dbReference>
<dbReference type="AlphaFoldDB" id="A0A410S1Z8"/>
<evidence type="ECO:0000256" key="5">
    <source>
        <dbReference type="ARBA" id="ARBA00001954"/>
    </source>
</evidence>
<evidence type="ECO:0000256" key="4">
    <source>
        <dbReference type="ARBA" id="ARBA00001947"/>
    </source>
</evidence>
<feature type="binding site" evidence="10 14">
    <location>
        <begin position="144"/>
        <end position="147"/>
    </location>
    <ligand>
        <name>substrate</name>
    </ligand>
</feature>
<organism evidence="15 16">
    <name type="scientific">Corallococcus coralloides</name>
    <name type="common">Myxococcus coralloides</name>
    <dbReference type="NCBI Taxonomy" id="184914"/>
    <lineage>
        <taxon>Bacteria</taxon>
        <taxon>Pseudomonadati</taxon>
        <taxon>Myxococcota</taxon>
        <taxon>Myxococcia</taxon>
        <taxon>Myxococcales</taxon>
        <taxon>Cystobacterineae</taxon>
        <taxon>Myxococcaceae</taxon>
        <taxon>Corallococcus</taxon>
    </lineage>
</organism>
<feature type="binding site" evidence="10 14">
    <location>
        <position position="10"/>
    </location>
    <ligand>
        <name>substrate</name>
    </ligand>
</feature>
<keyword evidence="8 10" id="KW-0479">Metal-binding</keyword>
<evidence type="ECO:0000313" key="16">
    <source>
        <dbReference type="Proteomes" id="UP000288758"/>
    </source>
</evidence>
<dbReference type="RefSeq" id="WP_128799323.1">
    <property type="nucleotide sequence ID" value="NZ_CP034669.1"/>
</dbReference>
<dbReference type="Proteomes" id="UP000288758">
    <property type="component" value="Chromosome"/>
</dbReference>
<comment type="function">
    <text evidence="10">Catalyzes the reversible epimerization of D-ribulose 5-phosphate to D-xylulose 5-phosphate.</text>
</comment>
<dbReference type="SUPFAM" id="SSF51366">
    <property type="entry name" value="Ribulose-phoshate binding barrel"/>
    <property type="match status" value="1"/>
</dbReference>
<dbReference type="PANTHER" id="PTHR11749">
    <property type="entry name" value="RIBULOSE-5-PHOSPHATE-3-EPIMERASE"/>
    <property type="match status" value="1"/>
</dbReference>
<dbReference type="InterPro" id="IPR011060">
    <property type="entry name" value="RibuloseP-bd_barrel"/>
</dbReference>
<comment type="cofactor">
    <cofactor evidence="3">
        <name>Co(2+)</name>
        <dbReference type="ChEBI" id="CHEBI:48828"/>
    </cofactor>
</comment>
<dbReference type="GO" id="GO:0005737">
    <property type="term" value="C:cytoplasm"/>
    <property type="evidence" value="ECO:0007669"/>
    <property type="project" value="UniProtKB-ARBA"/>
</dbReference>
<dbReference type="InterPro" id="IPR000056">
    <property type="entry name" value="Ribul_P_3_epim-like"/>
</dbReference>
<dbReference type="GO" id="GO:0046872">
    <property type="term" value="F:metal ion binding"/>
    <property type="evidence" value="ECO:0007669"/>
    <property type="project" value="UniProtKB-UniRule"/>
</dbReference>
<feature type="binding site" evidence="10 13">
    <location>
        <position position="37"/>
    </location>
    <ligand>
        <name>a divalent metal cation</name>
        <dbReference type="ChEBI" id="CHEBI:60240"/>
    </ligand>
</feature>
<protein>
    <recommendedName>
        <fullName evidence="7 10">Ribulose-phosphate 3-epimerase</fullName>
        <ecNumber evidence="7 10">5.1.3.1</ecNumber>
    </recommendedName>
</protein>
<evidence type="ECO:0000256" key="7">
    <source>
        <dbReference type="ARBA" id="ARBA00013188"/>
    </source>
</evidence>
<keyword evidence="13" id="KW-0170">Cobalt</keyword>
<comment type="cofactor">
    <cofactor evidence="5">
        <name>Fe(2+)</name>
        <dbReference type="ChEBI" id="CHEBI:29033"/>
    </cofactor>
</comment>
<dbReference type="GO" id="GO:0006098">
    <property type="term" value="P:pentose-phosphate shunt"/>
    <property type="evidence" value="ECO:0007669"/>
    <property type="project" value="UniProtKB-UniRule"/>
</dbReference>
<evidence type="ECO:0000256" key="6">
    <source>
        <dbReference type="ARBA" id="ARBA00009541"/>
    </source>
</evidence>
<evidence type="ECO:0000256" key="2">
    <source>
        <dbReference type="ARBA" id="ARBA00001936"/>
    </source>
</evidence>
<accession>A0A410S1Z8</accession>
<feature type="binding site" evidence="10">
    <location>
        <begin position="178"/>
        <end position="180"/>
    </location>
    <ligand>
        <name>substrate</name>
    </ligand>
</feature>
<comment type="cofactor">
    <cofactor evidence="2">
        <name>Mn(2+)</name>
        <dbReference type="ChEBI" id="CHEBI:29035"/>
    </cofactor>
</comment>
<reference evidence="15 16" key="1">
    <citation type="submission" date="2018-12" db="EMBL/GenBank/DDBJ databases">
        <title>Complete Genome Sequence of the Corallopyronin A producing Myxobacterium Corallococcus coralloides B035.</title>
        <authorList>
            <person name="Bouhired S.M."/>
            <person name="Rupp O."/>
            <person name="Blom J."/>
            <person name="Schaeberle T.F."/>
            <person name="Kehraus S."/>
            <person name="Schiefer A."/>
            <person name="Pfarr K."/>
            <person name="Goesmann A."/>
            <person name="Hoerauf A."/>
            <person name="Koenig G.M."/>
        </authorList>
    </citation>
    <scope>NUCLEOTIDE SEQUENCE [LARGE SCALE GENOMIC DNA]</scope>
    <source>
        <strain evidence="15 16">B035</strain>
    </source>
</reference>
<comment type="similarity">
    <text evidence="6 10 11">Belongs to the ribulose-phosphate 3-epimerase family.</text>
</comment>
<comment type="catalytic activity">
    <reaction evidence="1 10 11">
        <text>D-ribulose 5-phosphate = D-xylulose 5-phosphate</text>
        <dbReference type="Rhea" id="RHEA:13677"/>
        <dbReference type="ChEBI" id="CHEBI:57737"/>
        <dbReference type="ChEBI" id="CHEBI:58121"/>
        <dbReference type="EC" id="5.1.3.1"/>
    </reaction>
</comment>
<evidence type="ECO:0000256" key="1">
    <source>
        <dbReference type="ARBA" id="ARBA00001782"/>
    </source>
</evidence>
<proteinExistence type="inferred from homology"/>
<evidence type="ECO:0000256" key="3">
    <source>
        <dbReference type="ARBA" id="ARBA00001941"/>
    </source>
</evidence>
<keyword evidence="13" id="KW-0464">Manganese</keyword>